<evidence type="ECO:0000259" key="1">
    <source>
        <dbReference type="PROSITE" id="PS51186"/>
    </source>
</evidence>
<sequence>MFSKYYIIYHGQKYANYYFRKSSSLLLEKAKLIDAGYLILKDEQVVGGVLLKPNYMADLFIVPPYNDYEFICDKVIKYLKKISDKDKNILIQEVLEEYLPFYESKGCTIFEDGFWMTRPTEPMEATVPENYDAKAISEEYKEGIAELLIAAYSANPAFKSVDSKESYMEHVDSAIKYCKDNIALYNSSRVVICRDTNKVVGSCLHMEFEELPLIMSFAVSPEHQGKGIGSYLIKNSINCTSTIYPATRLFVYSNNSAIKIYEHMGFIKNKTINDMYLVND</sequence>
<dbReference type="SUPFAM" id="SSF55729">
    <property type="entry name" value="Acyl-CoA N-acyltransferases (Nat)"/>
    <property type="match status" value="1"/>
</dbReference>
<gene>
    <name evidence="2" type="ORF">SDC9_60030</name>
</gene>
<proteinExistence type="predicted"/>
<reference evidence="2" key="1">
    <citation type="submission" date="2019-08" db="EMBL/GenBank/DDBJ databases">
        <authorList>
            <person name="Kucharzyk K."/>
            <person name="Murdoch R.W."/>
            <person name="Higgins S."/>
            <person name="Loffler F."/>
        </authorList>
    </citation>
    <scope>NUCLEOTIDE SEQUENCE</scope>
</reference>
<dbReference type="EMBL" id="VSSQ01002154">
    <property type="protein sequence ID" value="MPM13671.1"/>
    <property type="molecule type" value="Genomic_DNA"/>
</dbReference>
<dbReference type="GO" id="GO:0016747">
    <property type="term" value="F:acyltransferase activity, transferring groups other than amino-acyl groups"/>
    <property type="evidence" value="ECO:0007669"/>
    <property type="project" value="InterPro"/>
</dbReference>
<dbReference type="Pfam" id="PF13508">
    <property type="entry name" value="Acetyltransf_7"/>
    <property type="match status" value="1"/>
</dbReference>
<evidence type="ECO:0000313" key="2">
    <source>
        <dbReference type="EMBL" id="MPM13671.1"/>
    </source>
</evidence>
<dbReference type="PROSITE" id="PS51186">
    <property type="entry name" value="GNAT"/>
    <property type="match status" value="1"/>
</dbReference>
<comment type="caution">
    <text evidence="2">The sequence shown here is derived from an EMBL/GenBank/DDBJ whole genome shotgun (WGS) entry which is preliminary data.</text>
</comment>
<dbReference type="CDD" id="cd04301">
    <property type="entry name" value="NAT_SF"/>
    <property type="match status" value="1"/>
</dbReference>
<feature type="domain" description="N-acetyltransferase" evidence="1">
    <location>
        <begin position="131"/>
        <end position="280"/>
    </location>
</feature>
<accession>A0A644XD52</accession>
<name>A0A644XD52_9ZZZZ</name>
<dbReference type="InterPro" id="IPR016181">
    <property type="entry name" value="Acyl_CoA_acyltransferase"/>
</dbReference>
<dbReference type="AlphaFoldDB" id="A0A644XD52"/>
<protein>
    <recommendedName>
        <fullName evidence="1">N-acetyltransferase domain-containing protein</fullName>
    </recommendedName>
</protein>
<dbReference type="InterPro" id="IPR000182">
    <property type="entry name" value="GNAT_dom"/>
</dbReference>
<organism evidence="2">
    <name type="scientific">bioreactor metagenome</name>
    <dbReference type="NCBI Taxonomy" id="1076179"/>
    <lineage>
        <taxon>unclassified sequences</taxon>
        <taxon>metagenomes</taxon>
        <taxon>ecological metagenomes</taxon>
    </lineage>
</organism>
<dbReference type="Gene3D" id="3.40.630.30">
    <property type="match status" value="1"/>
</dbReference>